<evidence type="ECO:0000256" key="1">
    <source>
        <dbReference type="SAM" id="MobiDB-lite"/>
    </source>
</evidence>
<keyword evidence="3" id="KW-1185">Reference proteome</keyword>
<comment type="caution">
    <text evidence="2">The sequence shown here is derived from an EMBL/GenBank/DDBJ whole genome shotgun (WGS) entry which is preliminary data.</text>
</comment>
<dbReference type="GeneID" id="68356307"/>
<proteinExistence type="predicted"/>
<dbReference type="EMBL" id="JAIZPD010000007">
    <property type="protein sequence ID" value="KAH0962098.1"/>
    <property type="molecule type" value="Genomic_DNA"/>
</dbReference>
<evidence type="ECO:0000313" key="2">
    <source>
        <dbReference type="EMBL" id="KAH0962098.1"/>
    </source>
</evidence>
<protein>
    <submittedName>
        <fullName evidence="2">Uncharacterized protein</fullName>
    </submittedName>
</protein>
<gene>
    <name evidence="2" type="ORF">HRG_07178</name>
</gene>
<feature type="region of interest" description="Disordered" evidence="1">
    <location>
        <begin position="260"/>
        <end position="324"/>
    </location>
</feature>
<dbReference type="RefSeq" id="XP_044719611.1">
    <property type="nucleotide sequence ID" value="XM_044865649.1"/>
</dbReference>
<evidence type="ECO:0000313" key="3">
    <source>
        <dbReference type="Proteomes" id="UP000824596"/>
    </source>
</evidence>
<dbReference type="Proteomes" id="UP000824596">
    <property type="component" value="Unassembled WGS sequence"/>
</dbReference>
<feature type="region of interest" description="Disordered" evidence="1">
    <location>
        <begin position="360"/>
        <end position="385"/>
    </location>
</feature>
<feature type="compositionally biased region" description="Low complexity" evidence="1">
    <location>
        <begin position="308"/>
        <end position="324"/>
    </location>
</feature>
<feature type="compositionally biased region" description="Low complexity" evidence="1">
    <location>
        <begin position="274"/>
        <end position="285"/>
    </location>
</feature>
<accession>A0A9P8MTZ2</accession>
<sequence>MARVFLPPPSWLLTAEYAPLRSDTDDSATSIFFSLNLSIYNQPVVASEWTEEWFFMNGRVHPYALAWEVEQRDGLESGAGGILLYTMPALIIRDQGYQPVLPRLFASMDSFPDLLPGLDATQLRCCGFLQLSTYITPGSRTRSSQGFHPFQVFVIFPIRANPWAILCKKMAERRDSQFQTNISFTCTGKVAGLLDHRVMVHQPSSDRDYVFIVVPDSWTFLDKAATTAAASALALTSPPKRQPSSASAAFQDARAASFSVATPGALPPSPPPSASTSASADPVTPLQKRPCPEPADTPTKKPRLLQLTSKPSSSAATGSSATQSFSLSAASSSFEPETMRQSPASGTVLGPAIDSIVAYTSDSSARPLRNRHPGKGQRKQSNCLI</sequence>
<reference evidence="2" key="1">
    <citation type="submission" date="2021-09" db="EMBL/GenBank/DDBJ databases">
        <title>A high-quality genome of the endoparasitic fungus Hirsutella rhossiliensis with a comparison of Hirsutella genomes reveals transposable elements contributing to genome size variation.</title>
        <authorList>
            <person name="Lin R."/>
            <person name="Jiao Y."/>
            <person name="Sun X."/>
            <person name="Ling J."/>
            <person name="Xie B."/>
            <person name="Cheng X."/>
        </authorList>
    </citation>
    <scope>NUCLEOTIDE SEQUENCE</scope>
    <source>
        <strain evidence="2">HR02</strain>
    </source>
</reference>
<name>A0A9P8MTZ2_9HYPO</name>
<feature type="compositionally biased region" description="Basic residues" evidence="1">
    <location>
        <begin position="368"/>
        <end position="378"/>
    </location>
</feature>
<dbReference type="AlphaFoldDB" id="A0A9P8MTZ2"/>
<organism evidence="2 3">
    <name type="scientific">Hirsutella rhossiliensis</name>
    <dbReference type="NCBI Taxonomy" id="111463"/>
    <lineage>
        <taxon>Eukaryota</taxon>
        <taxon>Fungi</taxon>
        <taxon>Dikarya</taxon>
        <taxon>Ascomycota</taxon>
        <taxon>Pezizomycotina</taxon>
        <taxon>Sordariomycetes</taxon>
        <taxon>Hypocreomycetidae</taxon>
        <taxon>Hypocreales</taxon>
        <taxon>Ophiocordycipitaceae</taxon>
        <taxon>Hirsutella</taxon>
    </lineage>
</organism>